<evidence type="ECO:0000313" key="2">
    <source>
        <dbReference type="Proteomes" id="UP001327560"/>
    </source>
</evidence>
<dbReference type="EMBL" id="CP136895">
    <property type="protein sequence ID" value="WOL10448.1"/>
    <property type="molecule type" value="Genomic_DNA"/>
</dbReference>
<organism evidence="1 2">
    <name type="scientific">Canna indica</name>
    <name type="common">Indian-shot</name>
    <dbReference type="NCBI Taxonomy" id="4628"/>
    <lineage>
        <taxon>Eukaryota</taxon>
        <taxon>Viridiplantae</taxon>
        <taxon>Streptophyta</taxon>
        <taxon>Embryophyta</taxon>
        <taxon>Tracheophyta</taxon>
        <taxon>Spermatophyta</taxon>
        <taxon>Magnoliopsida</taxon>
        <taxon>Liliopsida</taxon>
        <taxon>Zingiberales</taxon>
        <taxon>Cannaceae</taxon>
        <taxon>Canna</taxon>
    </lineage>
</organism>
<proteinExistence type="predicted"/>
<dbReference type="Proteomes" id="UP001327560">
    <property type="component" value="Chromosome 6"/>
</dbReference>
<gene>
    <name evidence="1" type="ORF">Cni_G19203</name>
</gene>
<protein>
    <submittedName>
        <fullName evidence="1">Uncharacterized protein</fullName>
    </submittedName>
</protein>
<accession>A0AAQ3KP23</accession>
<sequence>MVRRRSSSVCSTLRLLRTMDATPAHCRRRPTPTAPLTPLPVSGPWQSAVYGEEAWEQRVQCDESNEGLGKLFFSIVFFPKERLPPMVFPLLSNSNAVVFELLMLASSINTHLRSDNVTTALPPLFTMATIR</sequence>
<dbReference type="AlphaFoldDB" id="A0AAQ3KP23"/>
<reference evidence="1 2" key="1">
    <citation type="submission" date="2023-10" db="EMBL/GenBank/DDBJ databases">
        <title>Chromosome-scale genome assembly provides insights into flower coloration mechanisms of Canna indica.</title>
        <authorList>
            <person name="Li C."/>
        </authorList>
    </citation>
    <scope>NUCLEOTIDE SEQUENCE [LARGE SCALE GENOMIC DNA]</scope>
    <source>
        <tissue evidence="1">Flower</tissue>
    </source>
</reference>
<name>A0AAQ3KP23_9LILI</name>
<evidence type="ECO:0000313" key="1">
    <source>
        <dbReference type="EMBL" id="WOL10448.1"/>
    </source>
</evidence>
<keyword evidence="2" id="KW-1185">Reference proteome</keyword>